<evidence type="ECO:0000256" key="4">
    <source>
        <dbReference type="ARBA" id="ARBA00022692"/>
    </source>
</evidence>
<keyword evidence="5 10" id="KW-1133">Transmembrane helix</keyword>
<dbReference type="SMART" id="SM00283">
    <property type="entry name" value="MA"/>
    <property type="match status" value="1"/>
</dbReference>
<organism evidence="13 14">
    <name type="scientific">Stakelama pacifica</name>
    <dbReference type="NCBI Taxonomy" id="517720"/>
    <lineage>
        <taxon>Bacteria</taxon>
        <taxon>Pseudomonadati</taxon>
        <taxon>Pseudomonadota</taxon>
        <taxon>Alphaproteobacteria</taxon>
        <taxon>Sphingomonadales</taxon>
        <taxon>Sphingomonadaceae</taxon>
        <taxon>Stakelama</taxon>
    </lineage>
</organism>
<proteinExistence type="inferred from homology"/>
<dbReference type="Proteomes" id="UP000295493">
    <property type="component" value="Unassembled WGS sequence"/>
</dbReference>
<keyword evidence="3" id="KW-0145">Chemotaxis</keyword>
<reference evidence="13 14" key="1">
    <citation type="submission" date="2019-03" db="EMBL/GenBank/DDBJ databases">
        <title>Genomic Encyclopedia of Type Strains, Phase IV (KMG-IV): sequencing the most valuable type-strain genomes for metagenomic binning, comparative biology and taxonomic classification.</title>
        <authorList>
            <person name="Goeker M."/>
        </authorList>
    </citation>
    <scope>NUCLEOTIDE SEQUENCE [LARGE SCALE GENOMIC DNA]</scope>
    <source>
        <strain evidence="13 14">DSM 25059</strain>
    </source>
</reference>
<dbReference type="InterPro" id="IPR003660">
    <property type="entry name" value="HAMP_dom"/>
</dbReference>
<dbReference type="PANTHER" id="PTHR43531">
    <property type="entry name" value="PROTEIN ICFG"/>
    <property type="match status" value="1"/>
</dbReference>
<dbReference type="SUPFAM" id="SSF158472">
    <property type="entry name" value="HAMP domain-like"/>
    <property type="match status" value="1"/>
</dbReference>
<keyword evidence="8" id="KW-0807">Transducer</keyword>
<accession>A0A4V3BT21</accession>
<dbReference type="GO" id="GO:0007165">
    <property type="term" value="P:signal transduction"/>
    <property type="evidence" value="ECO:0007669"/>
    <property type="project" value="UniProtKB-KW"/>
</dbReference>
<gene>
    <name evidence="13" type="ORF">EV664_10850</name>
</gene>
<protein>
    <submittedName>
        <fullName evidence="13">Methyl-accepting chemotaxis sensory transducer with Cache sensor</fullName>
    </submittedName>
</protein>
<dbReference type="Gene3D" id="3.30.450.20">
    <property type="entry name" value="PAS domain"/>
    <property type="match status" value="1"/>
</dbReference>
<dbReference type="Gene3D" id="1.10.8.500">
    <property type="entry name" value="HAMP domain in histidine kinase"/>
    <property type="match status" value="1"/>
</dbReference>
<feature type="domain" description="Methyl-accepting transducer" evidence="11">
    <location>
        <begin position="319"/>
        <end position="548"/>
    </location>
</feature>
<evidence type="ECO:0000259" key="12">
    <source>
        <dbReference type="PROSITE" id="PS50885"/>
    </source>
</evidence>
<evidence type="ECO:0000256" key="7">
    <source>
        <dbReference type="ARBA" id="ARBA00029447"/>
    </source>
</evidence>
<dbReference type="Pfam" id="PF00015">
    <property type="entry name" value="MCPsignal"/>
    <property type="match status" value="1"/>
</dbReference>
<dbReference type="InterPro" id="IPR004089">
    <property type="entry name" value="MCPsignal_dom"/>
</dbReference>
<evidence type="ECO:0000259" key="11">
    <source>
        <dbReference type="PROSITE" id="PS50111"/>
    </source>
</evidence>
<dbReference type="SMART" id="SM01049">
    <property type="entry name" value="Cache_2"/>
    <property type="match status" value="1"/>
</dbReference>
<dbReference type="InterPro" id="IPR051310">
    <property type="entry name" value="MCP_chemotaxis"/>
</dbReference>
<dbReference type="GO" id="GO:0006935">
    <property type="term" value="P:chemotaxis"/>
    <property type="evidence" value="ECO:0007669"/>
    <property type="project" value="UniProtKB-KW"/>
</dbReference>
<dbReference type="GO" id="GO:0005886">
    <property type="term" value="C:plasma membrane"/>
    <property type="evidence" value="ECO:0007669"/>
    <property type="project" value="UniProtKB-SubCell"/>
</dbReference>
<sequence>MGAAAFIGLLLVTALAMGQLRTSLTRSFETRTKQTLEVAYSQLERYHAEEQAGRMTREQAQAAALRSIDSLRFGEKNYFFTFNDDLKMIGHPVKPELVGTSVAEKTDASGQLHFRAMRDAAVSPAGGGFVQYDYEMPGGKGVKQKLSYARGFKPWGWVIATGVFNDEIDAAVHRAMMNLAKMVILVLLGITGLIWIISRSITLPLQAMTQRMRTLADGNVSEAIPGVDRRDELGEMAGALQIFRDQAIAKEQAEAAKARADADQKMIVSLVSNKLEKLSEGDLTSKIDENVPESYAALKTNFNTAIANLSELIGALAEASHSIETGSTEIAAASDDLARRTESNAASLEETSAALAQMNDRLKSSAQAAERTVECTQGAIGMVDTGRSTADKATEAMDRVGESARGIDDVIEGLDKIAFQTRVLAMNAAVEAGRAGEAGRGFAVVADLVSALAMRAEEESKRAREQLTATQADIGIAVGAVKNVDTALANITDSVRQVHQFVGTMAEDNRAQAMTIGEIATAMNSMDQSTQQNAAMVEQTSAAARNLASEVMSLTSQSSRFTVAGGQAARRPAAPAPAPAPAKTKAPSVRTAQPIIAPKHFEPANPVIRNSSITSDSDWESF</sequence>
<dbReference type="Pfam" id="PF00672">
    <property type="entry name" value="HAMP"/>
    <property type="match status" value="1"/>
</dbReference>
<feature type="domain" description="HAMP" evidence="12">
    <location>
        <begin position="271"/>
        <end position="314"/>
    </location>
</feature>
<evidence type="ECO:0000313" key="14">
    <source>
        <dbReference type="Proteomes" id="UP000295493"/>
    </source>
</evidence>
<evidence type="ECO:0000256" key="1">
    <source>
        <dbReference type="ARBA" id="ARBA00004651"/>
    </source>
</evidence>
<dbReference type="RefSeq" id="WP_229668241.1">
    <property type="nucleotide sequence ID" value="NZ_BMLU01000008.1"/>
</dbReference>
<dbReference type="SMART" id="SM00304">
    <property type="entry name" value="HAMP"/>
    <property type="match status" value="2"/>
</dbReference>
<dbReference type="GO" id="GO:0004888">
    <property type="term" value="F:transmembrane signaling receptor activity"/>
    <property type="evidence" value="ECO:0007669"/>
    <property type="project" value="TreeGrafter"/>
</dbReference>
<evidence type="ECO:0000256" key="2">
    <source>
        <dbReference type="ARBA" id="ARBA00022475"/>
    </source>
</evidence>
<dbReference type="EMBL" id="SNWD01000008">
    <property type="protein sequence ID" value="TDN81108.1"/>
    <property type="molecule type" value="Genomic_DNA"/>
</dbReference>
<dbReference type="Gene3D" id="1.10.287.950">
    <property type="entry name" value="Methyl-accepting chemotaxis protein"/>
    <property type="match status" value="1"/>
</dbReference>
<evidence type="ECO:0000256" key="3">
    <source>
        <dbReference type="ARBA" id="ARBA00022500"/>
    </source>
</evidence>
<dbReference type="InterPro" id="IPR033480">
    <property type="entry name" value="sCache_2"/>
</dbReference>
<dbReference type="Pfam" id="PF17200">
    <property type="entry name" value="sCache_2"/>
    <property type="match status" value="1"/>
</dbReference>
<keyword evidence="4 10" id="KW-0812">Transmembrane</keyword>
<comment type="caution">
    <text evidence="13">The sequence shown here is derived from an EMBL/GenBank/DDBJ whole genome shotgun (WGS) entry which is preliminary data.</text>
</comment>
<comment type="subcellular location">
    <subcellularLocation>
        <location evidence="1">Cell membrane</location>
        <topology evidence="1">Multi-pass membrane protein</topology>
    </subcellularLocation>
</comment>
<evidence type="ECO:0000256" key="10">
    <source>
        <dbReference type="SAM" id="Phobius"/>
    </source>
</evidence>
<evidence type="ECO:0000256" key="9">
    <source>
        <dbReference type="SAM" id="MobiDB-lite"/>
    </source>
</evidence>
<name>A0A4V3BT21_9SPHN</name>
<evidence type="ECO:0000256" key="8">
    <source>
        <dbReference type="PROSITE-ProRule" id="PRU00284"/>
    </source>
</evidence>
<dbReference type="AlphaFoldDB" id="A0A4V3BT21"/>
<dbReference type="CDD" id="cd06225">
    <property type="entry name" value="HAMP"/>
    <property type="match status" value="1"/>
</dbReference>
<feature type="transmembrane region" description="Helical" evidence="10">
    <location>
        <begin position="182"/>
        <end position="205"/>
    </location>
</feature>
<comment type="similarity">
    <text evidence="7">Belongs to the methyl-accepting chemotaxis (MCP) protein family.</text>
</comment>
<dbReference type="SUPFAM" id="SSF58104">
    <property type="entry name" value="Methyl-accepting chemotaxis protein (MCP) signaling domain"/>
    <property type="match status" value="1"/>
</dbReference>
<keyword evidence="6 10" id="KW-0472">Membrane</keyword>
<feature type="region of interest" description="Disordered" evidence="9">
    <location>
        <begin position="562"/>
        <end position="622"/>
    </location>
</feature>
<dbReference type="PROSITE" id="PS50111">
    <property type="entry name" value="CHEMOTAXIS_TRANSDUC_2"/>
    <property type="match status" value="1"/>
</dbReference>
<keyword evidence="14" id="KW-1185">Reference proteome</keyword>
<dbReference type="PANTHER" id="PTHR43531:SF11">
    <property type="entry name" value="METHYL-ACCEPTING CHEMOTAXIS PROTEIN 3"/>
    <property type="match status" value="1"/>
</dbReference>
<dbReference type="PROSITE" id="PS50885">
    <property type="entry name" value="HAMP"/>
    <property type="match status" value="2"/>
</dbReference>
<feature type="domain" description="HAMP" evidence="12">
    <location>
        <begin position="199"/>
        <end position="252"/>
    </location>
</feature>
<evidence type="ECO:0000256" key="5">
    <source>
        <dbReference type="ARBA" id="ARBA00022989"/>
    </source>
</evidence>
<evidence type="ECO:0000313" key="13">
    <source>
        <dbReference type="EMBL" id="TDN81108.1"/>
    </source>
</evidence>
<keyword evidence="2" id="KW-1003">Cell membrane</keyword>
<evidence type="ECO:0000256" key="6">
    <source>
        <dbReference type="ARBA" id="ARBA00023136"/>
    </source>
</evidence>